<dbReference type="InterPro" id="IPR016193">
    <property type="entry name" value="Cytidine_deaminase-like"/>
</dbReference>
<gene>
    <name evidence="5" type="ORF">GCM10009851_32570</name>
</gene>
<comment type="caution">
    <text evidence="5">The sequence shown here is derived from an EMBL/GenBank/DDBJ whole genome shotgun (WGS) entry which is preliminary data.</text>
</comment>
<protein>
    <submittedName>
        <fullName evidence="5">Nucleoside deaminase</fullName>
    </submittedName>
</protein>
<dbReference type="EMBL" id="BAAAQY010000011">
    <property type="protein sequence ID" value="GAA2244792.1"/>
    <property type="molecule type" value="Genomic_DNA"/>
</dbReference>
<keyword evidence="1" id="KW-0479">Metal-binding</keyword>
<dbReference type="SUPFAM" id="SSF53927">
    <property type="entry name" value="Cytidine deaminase-like"/>
    <property type="match status" value="1"/>
</dbReference>
<dbReference type="InterPro" id="IPR016192">
    <property type="entry name" value="APOBEC/CMP_deaminase_Zn-bd"/>
</dbReference>
<reference evidence="5 6" key="1">
    <citation type="journal article" date="2019" name="Int. J. Syst. Evol. Microbiol.">
        <title>The Global Catalogue of Microorganisms (GCM) 10K type strain sequencing project: providing services to taxonomists for standard genome sequencing and annotation.</title>
        <authorList>
            <consortium name="The Broad Institute Genomics Platform"/>
            <consortium name="The Broad Institute Genome Sequencing Center for Infectious Disease"/>
            <person name="Wu L."/>
            <person name="Ma J."/>
        </authorList>
    </citation>
    <scope>NUCLEOTIDE SEQUENCE [LARGE SCALE GENOMIC DNA]</scope>
    <source>
        <strain evidence="5 6">JCM 16117</strain>
    </source>
</reference>
<keyword evidence="3" id="KW-0812">Transmembrane</keyword>
<dbReference type="PROSITE" id="PS51747">
    <property type="entry name" value="CYT_DCMP_DEAMINASES_2"/>
    <property type="match status" value="1"/>
</dbReference>
<evidence type="ECO:0000256" key="3">
    <source>
        <dbReference type="SAM" id="Phobius"/>
    </source>
</evidence>
<evidence type="ECO:0000256" key="1">
    <source>
        <dbReference type="ARBA" id="ARBA00022723"/>
    </source>
</evidence>
<dbReference type="Pfam" id="PF00383">
    <property type="entry name" value="dCMP_cyt_deam_1"/>
    <property type="match status" value="1"/>
</dbReference>
<organism evidence="5 6">
    <name type="scientific">Herbiconiux moechotypicola</name>
    <dbReference type="NCBI Taxonomy" id="637393"/>
    <lineage>
        <taxon>Bacteria</taxon>
        <taxon>Bacillati</taxon>
        <taxon>Actinomycetota</taxon>
        <taxon>Actinomycetes</taxon>
        <taxon>Micrococcales</taxon>
        <taxon>Microbacteriaceae</taxon>
        <taxon>Herbiconiux</taxon>
    </lineage>
</organism>
<dbReference type="Proteomes" id="UP001500929">
    <property type="component" value="Unassembled WGS sequence"/>
</dbReference>
<dbReference type="PROSITE" id="PS00903">
    <property type="entry name" value="CYT_DCMP_DEAMINASES_1"/>
    <property type="match status" value="1"/>
</dbReference>
<evidence type="ECO:0000256" key="2">
    <source>
        <dbReference type="ARBA" id="ARBA00022833"/>
    </source>
</evidence>
<evidence type="ECO:0000313" key="6">
    <source>
        <dbReference type="Proteomes" id="UP001500929"/>
    </source>
</evidence>
<dbReference type="CDD" id="cd01285">
    <property type="entry name" value="nucleoside_deaminase"/>
    <property type="match status" value="1"/>
</dbReference>
<dbReference type="PANTHER" id="PTHR11079:SF179">
    <property type="entry name" value="TRNA(ADENINE(34)) DEAMINASE, CHLOROPLASTIC"/>
    <property type="match status" value="1"/>
</dbReference>
<name>A0ABN3DZR3_9MICO</name>
<evidence type="ECO:0000313" key="5">
    <source>
        <dbReference type="EMBL" id="GAA2244792.1"/>
    </source>
</evidence>
<sequence length="166" mass="17304">MDADDERDARLTRAVELAAEARARGDHPFGALLVAPDGTVVEVLNSVLTDRDPTGHAETNLVRAAARRLEAGELAASVLYTSTEPCAMCSGAIYWAGIGTVVFALSSSALTAIVEEQSRAAGRGDEAEPTLELSSRELFARGGRTVTVVGPIEVPGGAEVHAGFWA</sequence>
<dbReference type="Gene3D" id="3.40.140.10">
    <property type="entry name" value="Cytidine Deaminase, domain 2"/>
    <property type="match status" value="1"/>
</dbReference>
<keyword evidence="3" id="KW-1133">Transmembrane helix</keyword>
<dbReference type="PANTHER" id="PTHR11079">
    <property type="entry name" value="CYTOSINE DEAMINASE FAMILY MEMBER"/>
    <property type="match status" value="1"/>
</dbReference>
<dbReference type="RefSeq" id="WP_259480676.1">
    <property type="nucleotide sequence ID" value="NZ_BAAAQY010000011.1"/>
</dbReference>
<accession>A0ABN3DZR3</accession>
<feature type="domain" description="CMP/dCMP-type deaminase" evidence="4">
    <location>
        <begin position="5"/>
        <end position="116"/>
    </location>
</feature>
<keyword evidence="3" id="KW-0472">Membrane</keyword>
<evidence type="ECO:0000259" key="4">
    <source>
        <dbReference type="PROSITE" id="PS51747"/>
    </source>
</evidence>
<dbReference type="InterPro" id="IPR002125">
    <property type="entry name" value="CMP_dCMP_dom"/>
</dbReference>
<keyword evidence="2" id="KW-0862">Zinc</keyword>
<feature type="transmembrane region" description="Helical" evidence="3">
    <location>
        <begin position="92"/>
        <end position="114"/>
    </location>
</feature>
<keyword evidence="6" id="KW-1185">Reference proteome</keyword>
<proteinExistence type="predicted"/>